<name>A0A1T5M1R1_9BACT</name>
<dbReference type="PROSITE" id="PS51257">
    <property type="entry name" value="PROKAR_LIPOPROTEIN"/>
    <property type="match status" value="1"/>
</dbReference>
<evidence type="ECO:0000313" key="2">
    <source>
        <dbReference type="Proteomes" id="UP000190961"/>
    </source>
</evidence>
<sequence length="192" mass="22041">MQKFLLILLVIIITFSGCSRTVTRVDPSQQIDLSGRWNDTDSRTVADKMIYDLFDSEAFKNYAKQLGRKPVIVVGSISNKTSEHIDADNYVKKFEIVIHNSAIAEIIESGEFRDKLRTERTEQQDFASSATAKQFGKEIGADLMLFGEMTSETDTYNKKRVVNYITTLFLTDIETSRRIWYGQNEIKKFVKN</sequence>
<reference evidence="1 2" key="1">
    <citation type="submission" date="2017-02" db="EMBL/GenBank/DDBJ databases">
        <authorList>
            <person name="Peterson S.W."/>
        </authorList>
    </citation>
    <scope>NUCLEOTIDE SEQUENCE [LARGE SCALE GENOMIC DNA]</scope>
    <source>
        <strain evidence="1 2">DSM 25262</strain>
    </source>
</reference>
<dbReference type="GO" id="GO:0031241">
    <property type="term" value="C:periplasmic side of cell outer membrane"/>
    <property type="evidence" value="ECO:0007669"/>
    <property type="project" value="TreeGrafter"/>
</dbReference>
<dbReference type="RefSeq" id="WP_079688666.1">
    <property type="nucleotide sequence ID" value="NZ_FUZU01000003.1"/>
</dbReference>
<dbReference type="AlphaFoldDB" id="A0A1T5M1R1"/>
<dbReference type="Proteomes" id="UP000190961">
    <property type="component" value="Unassembled WGS sequence"/>
</dbReference>
<dbReference type="STRING" id="688867.SAMN05660236_4110"/>
<dbReference type="EMBL" id="FUZU01000003">
    <property type="protein sequence ID" value="SKC82192.1"/>
    <property type="molecule type" value="Genomic_DNA"/>
</dbReference>
<proteinExistence type="predicted"/>
<dbReference type="PANTHER" id="PTHR40593:SF1">
    <property type="entry name" value="PENICILLIN-BINDING PROTEIN ACTIVATOR LPOB"/>
    <property type="match status" value="1"/>
</dbReference>
<dbReference type="GO" id="GO:0030234">
    <property type="term" value="F:enzyme regulator activity"/>
    <property type="evidence" value="ECO:0007669"/>
    <property type="project" value="TreeGrafter"/>
</dbReference>
<accession>A0A1T5M1R1</accession>
<dbReference type="Gene3D" id="3.40.50.10610">
    <property type="entry name" value="ABC-type transport auxiliary lipoprotein component"/>
    <property type="match status" value="1"/>
</dbReference>
<protein>
    <recommendedName>
        <fullName evidence="3">Penicillin-binding protein activator LpoB</fullName>
    </recommendedName>
</protein>
<keyword evidence="2" id="KW-1185">Reference proteome</keyword>
<dbReference type="OrthoDB" id="9803653at2"/>
<evidence type="ECO:0000313" key="1">
    <source>
        <dbReference type="EMBL" id="SKC82192.1"/>
    </source>
</evidence>
<dbReference type="InterPro" id="IPR014094">
    <property type="entry name" value="LpoB"/>
</dbReference>
<evidence type="ECO:0008006" key="3">
    <source>
        <dbReference type="Google" id="ProtNLM"/>
    </source>
</evidence>
<gene>
    <name evidence="1" type="ORF">SAMN05660236_4110</name>
</gene>
<dbReference type="GO" id="GO:0009252">
    <property type="term" value="P:peptidoglycan biosynthetic process"/>
    <property type="evidence" value="ECO:0007669"/>
    <property type="project" value="TreeGrafter"/>
</dbReference>
<organism evidence="1 2">
    <name type="scientific">Ohtaekwangia koreensis</name>
    <dbReference type="NCBI Taxonomy" id="688867"/>
    <lineage>
        <taxon>Bacteria</taxon>
        <taxon>Pseudomonadati</taxon>
        <taxon>Bacteroidota</taxon>
        <taxon>Cytophagia</taxon>
        <taxon>Cytophagales</taxon>
        <taxon>Fulvivirgaceae</taxon>
        <taxon>Ohtaekwangia</taxon>
    </lineage>
</organism>
<dbReference type="Pfam" id="PF13036">
    <property type="entry name" value="LpoB"/>
    <property type="match status" value="1"/>
</dbReference>
<dbReference type="PANTHER" id="PTHR40593">
    <property type="entry name" value="PENICILLIN-BINDING PROTEIN ACTIVATOR LPOB"/>
    <property type="match status" value="1"/>
</dbReference>